<sequence>MDMRKAKEKLKYIEKLEPEPKARYIEKLKSLNGCDPYELGDKEWSVDAEKLPQLTFGDMLTYLVFGVSAYTLEQFKAHKSLEAHNQFTNGWVHELKMVSPERCDNVAVKAKVTFS</sequence>
<comment type="caution">
    <text evidence="1">The sequence shown here is derived from an EMBL/GenBank/DDBJ whole genome shotgun (WGS) entry which is preliminary data.</text>
</comment>
<dbReference type="PANTHER" id="PTHR47526">
    <property type="entry name" value="ATP-DEPENDENT DNA HELICASE"/>
    <property type="match status" value="1"/>
</dbReference>
<organism evidence="1 2">
    <name type="scientific">Littorina saxatilis</name>
    <dbReference type="NCBI Taxonomy" id="31220"/>
    <lineage>
        <taxon>Eukaryota</taxon>
        <taxon>Metazoa</taxon>
        <taxon>Spiralia</taxon>
        <taxon>Lophotrochozoa</taxon>
        <taxon>Mollusca</taxon>
        <taxon>Gastropoda</taxon>
        <taxon>Caenogastropoda</taxon>
        <taxon>Littorinimorpha</taxon>
        <taxon>Littorinoidea</taxon>
        <taxon>Littorinidae</taxon>
        <taxon>Littorina</taxon>
    </lineage>
</organism>
<proteinExistence type="predicted"/>
<name>A0AAN9AKN9_9CAEN</name>
<keyword evidence="2" id="KW-1185">Reference proteome</keyword>
<dbReference type="AlphaFoldDB" id="A0AAN9AKN9"/>
<dbReference type="EMBL" id="JBAMIC010004070">
    <property type="protein sequence ID" value="KAK7088554.1"/>
    <property type="molecule type" value="Genomic_DNA"/>
</dbReference>
<dbReference type="Proteomes" id="UP001374579">
    <property type="component" value="Unassembled WGS sequence"/>
</dbReference>
<evidence type="ECO:0000313" key="1">
    <source>
        <dbReference type="EMBL" id="KAK7088554.1"/>
    </source>
</evidence>
<accession>A0AAN9AKN9</accession>
<reference evidence="1 2" key="1">
    <citation type="submission" date="2024-02" db="EMBL/GenBank/DDBJ databases">
        <title>Chromosome-scale genome assembly of the rough periwinkle Littorina saxatilis.</title>
        <authorList>
            <person name="De Jode A."/>
            <person name="Faria R."/>
            <person name="Formenti G."/>
            <person name="Sims Y."/>
            <person name="Smith T.P."/>
            <person name="Tracey A."/>
            <person name="Wood J.M.D."/>
            <person name="Zagrodzka Z.B."/>
            <person name="Johannesson K."/>
            <person name="Butlin R.K."/>
            <person name="Leder E.H."/>
        </authorList>
    </citation>
    <scope>NUCLEOTIDE SEQUENCE [LARGE SCALE GENOMIC DNA]</scope>
    <source>
        <strain evidence="1">Snail1</strain>
        <tissue evidence="1">Muscle</tissue>
    </source>
</reference>
<gene>
    <name evidence="1" type="ORF">V1264_022462</name>
</gene>
<protein>
    <submittedName>
        <fullName evidence="1">Uncharacterized protein</fullName>
    </submittedName>
</protein>
<evidence type="ECO:0000313" key="2">
    <source>
        <dbReference type="Proteomes" id="UP001374579"/>
    </source>
</evidence>